<evidence type="ECO:0000313" key="2">
    <source>
        <dbReference type="Proteomes" id="UP000006028"/>
    </source>
</evidence>
<reference evidence="1 2" key="1">
    <citation type="submission" date="2010-08" db="EMBL/GenBank/DDBJ databases">
        <authorList>
            <person name="Weinstock G."/>
            <person name="Sodergren E."/>
            <person name="Clifton S."/>
            <person name="Fulton L."/>
            <person name="Fulton B."/>
            <person name="Courtney L."/>
            <person name="Fronick C."/>
            <person name="Harrison M."/>
            <person name="Strong C."/>
            <person name="Farmer C."/>
            <person name="Delahaunty K."/>
            <person name="Markovic C."/>
            <person name="Hall O."/>
            <person name="Minx P."/>
            <person name="Tomlinson C."/>
            <person name="Mitreva M."/>
            <person name="Hou S."/>
            <person name="Chen J."/>
            <person name="Wollam A."/>
            <person name="Pepin K.H."/>
            <person name="Johnson M."/>
            <person name="Bhonagiri V."/>
            <person name="Zhang X."/>
            <person name="Suruliraj S."/>
            <person name="Warren W."/>
            <person name="Chinwalla A."/>
            <person name="Mardis E.R."/>
            <person name="Wilson R.K."/>
        </authorList>
    </citation>
    <scope>NUCLEOTIDE SEQUENCE [LARGE SCALE GENOMIC DNA]</scope>
    <source>
        <strain evidence="1 2">KLE1255</strain>
    </source>
</reference>
<comment type="caution">
    <text evidence="1">The sequence shown here is derived from an EMBL/GenBank/DDBJ whole genome shotgun (WGS) entry which is preliminary data.</text>
</comment>
<accession>E2ZEX5</accession>
<organism evidence="1 2">
    <name type="scientific">Faecalibacterium cf. prausnitzii KLE1255</name>
    <dbReference type="NCBI Taxonomy" id="748224"/>
    <lineage>
        <taxon>Bacteria</taxon>
        <taxon>Bacillati</taxon>
        <taxon>Bacillota</taxon>
        <taxon>Clostridia</taxon>
        <taxon>Eubacteriales</taxon>
        <taxon>Oscillospiraceae</taxon>
        <taxon>Faecalibacterium</taxon>
    </lineage>
</organism>
<protein>
    <submittedName>
        <fullName evidence="1">Uncharacterized protein</fullName>
    </submittedName>
</protein>
<gene>
    <name evidence="1" type="ORF">HMPREF9436_00204</name>
</gene>
<sequence length="73" mass="8235">MKSHVWHGCACLSGNHILACILTKQVRKGKTNRDPKNTKVCFLLGCTKAQANLWPNLQEFFGKNHEEQLVLAD</sequence>
<dbReference type="BioCyc" id="FCF748224-HMP:GTSS-3195-MONOMER"/>
<dbReference type="Proteomes" id="UP000006028">
    <property type="component" value="Unassembled WGS sequence"/>
</dbReference>
<dbReference type="AlphaFoldDB" id="E2ZEX5"/>
<proteinExistence type="predicted"/>
<evidence type="ECO:0000313" key="1">
    <source>
        <dbReference type="EMBL" id="EFQ08277.1"/>
    </source>
</evidence>
<name>E2ZEX5_9FIRM</name>
<dbReference type="HOGENOM" id="CLU_2699222_0_0_9"/>
<dbReference type="EMBL" id="AECU01000023">
    <property type="protein sequence ID" value="EFQ08277.1"/>
    <property type="molecule type" value="Genomic_DNA"/>
</dbReference>